<dbReference type="KEGG" id="als:DJ013_19270"/>
<proteinExistence type="predicted"/>
<dbReference type="RefSeq" id="WP_111373562.1">
    <property type="nucleotide sequence ID" value="NZ_CP029480.1"/>
</dbReference>
<organism evidence="1 2">
    <name type="scientific">Arcticibacterium luteifluviistationis</name>
    <dbReference type="NCBI Taxonomy" id="1784714"/>
    <lineage>
        <taxon>Bacteria</taxon>
        <taxon>Pseudomonadati</taxon>
        <taxon>Bacteroidota</taxon>
        <taxon>Cytophagia</taxon>
        <taxon>Cytophagales</taxon>
        <taxon>Leadbetterellaceae</taxon>
        <taxon>Arcticibacterium</taxon>
    </lineage>
</organism>
<protein>
    <recommendedName>
        <fullName evidence="3">DUF4625 domain-containing protein</fullName>
    </recommendedName>
</protein>
<dbReference type="PROSITE" id="PS51257">
    <property type="entry name" value="PROKAR_LIPOPROTEIN"/>
    <property type="match status" value="1"/>
</dbReference>
<dbReference type="Proteomes" id="UP000249873">
    <property type="component" value="Chromosome"/>
</dbReference>
<evidence type="ECO:0008006" key="3">
    <source>
        <dbReference type="Google" id="ProtNLM"/>
    </source>
</evidence>
<dbReference type="AlphaFoldDB" id="A0A2Z4GGP5"/>
<keyword evidence="2" id="KW-1185">Reference proteome</keyword>
<gene>
    <name evidence="1" type="ORF">DJ013_19270</name>
</gene>
<dbReference type="EMBL" id="CP029480">
    <property type="protein sequence ID" value="AWW00195.1"/>
    <property type="molecule type" value="Genomic_DNA"/>
</dbReference>
<sequence>MFSKLSSLAFFSLIVLSCNSDIKNESIGLFVTASGLNPTAVNVYSNQSLKADKEIAFGSELTVEILGVDNFKKDKNGQVFIGGENSLIDKDDNVIYFVEDYFKKYDLTGVSAADAEKLKFNIRVGKPMKPGETYRFLFKLWDKKSDKLLKGNVLLNVI</sequence>
<evidence type="ECO:0000313" key="2">
    <source>
        <dbReference type="Proteomes" id="UP000249873"/>
    </source>
</evidence>
<dbReference type="OrthoDB" id="677139at2"/>
<name>A0A2Z4GGP5_9BACT</name>
<accession>A0A2Z4GGP5</accession>
<evidence type="ECO:0000313" key="1">
    <source>
        <dbReference type="EMBL" id="AWW00195.1"/>
    </source>
</evidence>
<reference evidence="1 2" key="1">
    <citation type="submission" date="2018-05" db="EMBL/GenBank/DDBJ databases">
        <title>Complete genome sequence of Arcticibacterium luteifluviistationis SM1504T, a cytophagaceae bacterium isolated from Arctic surface seawater.</title>
        <authorList>
            <person name="Li Y."/>
            <person name="Qin Q.-L."/>
        </authorList>
    </citation>
    <scope>NUCLEOTIDE SEQUENCE [LARGE SCALE GENOMIC DNA]</scope>
    <source>
        <strain evidence="1 2">SM1504</strain>
    </source>
</reference>